<gene>
    <name evidence="1" type="ORF">FA95DRAFT_1601497</name>
</gene>
<keyword evidence="2" id="KW-1185">Reference proteome</keyword>
<accession>A0ACB8S9J1</accession>
<reference evidence="1" key="2">
    <citation type="journal article" date="2022" name="New Phytol.">
        <title>Evolutionary transition to the ectomycorrhizal habit in the genomes of a hyperdiverse lineage of mushroom-forming fungi.</title>
        <authorList>
            <person name="Looney B."/>
            <person name="Miyauchi S."/>
            <person name="Morin E."/>
            <person name="Drula E."/>
            <person name="Courty P.E."/>
            <person name="Kohler A."/>
            <person name="Kuo A."/>
            <person name="LaButti K."/>
            <person name="Pangilinan J."/>
            <person name="Lipzen A."/>
            <person name="Riley R."/>
            <person name="Andreopoulos W."/>
            <person name="He G."/>
            <person name="Johnson J."/>
            <person name="Nolan M."/>
            <person name="Tritt A."/>
            <person name="Barry K.W."/>
            <person name="Grigoriev I.V."/>
            <person name="Nagy L.G."/>
            <person name="Hibbett D."/>
            <person name="Henrissat B."/>
            <person name="Matheny P.B."/>
            <person name="Labbe J."/>
            <person name="Martin F.M."/>
        </authorList>
    </citation>
    <scope>NUCLEOTIDE SEQUENCE</scope>
    <source>
        <strain evidence="1">FP105234-sp</strain>
    </source>
</reference>
<reference evidence="1" key="1">
    <citation type="submission" date="2021-02" db="EMBL/GenBank/DDBJ databases">
        <authorList>
            <consortium name="DOE Joint Genome Institute"/>
            <person name="Ahrendt S."/>
            <person name="Looney B.P."/>
            <person name="Miyauchi S."/>
            <person name="Morin E."/>
            <person name="Drula E."/>
            <person name="Courty P.E."/>
            <person name="Chicoki N."/>
            <person name="Fauchery L."/>
            <person name="Kohler A."/>
            <person name="Kuo A."/>
            <person name="Labutti K."/>
            <person name="Pangilinan J."/>
            <person name="Lipzen A."/>
            <person name="Riley R."/>
            <person name="Andreopoulos W."/>
            <person name="He G."/>
            <person name="Johnson J."/>
            <person name="Barry K.W."/>
            <person name="Grigoriev I.V."/>
            <person name="Nagy L."/>
            <person name="Hibbett D."/>
            <person name="Henrissat B."/>
            <person name="Matheny P.B."/>
            <person name="Labbe J."/>
            <person name="Martin F."/>
        </authorList>
    </citation>
    <scope>NUCLEOTIDE SEQUENCE</scope>
    <source>
        <strain evidence="1">FP105234-sp</strain>
    </source>
</reference>
<dbReference type="EMBL" id="MU275843">
    <property type="protein sequence ID" value="KAI0052797.1"/>
    <property type="molecule type" value="Genomic_DNA"/>
</dbReference>
<evidence type="ECO:0000313" key="2">
    <source>
        <dbReference type="Proteomes" id="UP000814033"/>
    </source>
</evidence>
<evidence type="ECO:0000313" key="1">
    <source>
        <dbReference type="EMBL" id="KAI0052797.1"/>
    </source>
</evidence>
<sequence length="213" mass="24237">MEPQFYIFKDCLAQQIIARSPADASAETADLDDFVTFLASEVWSHLPSALCSATYDTRATCPDLDTLPLDHTPPSVTDTLVAYGLARDWDDDVETLLRRTLAAYVAEACAPPPIWAATRTTECEICARAVPLTYHHLIPRSMHAKVLKRKWHPESMINAVAWLCRPCHTAVHRVARTEELAREFYTVEKLLERDDIQKWRLYAAKQRWGVKRG</sequence>
<protein>
    <submittedName>
        <fullName evidence="1">Uncharacterized protein</fullName>
    </submittedName>
</protein>
<proteinExistence type="predicted"/>
<dbReference type="Proteomes" id="UP000814033">
    <property type="component" value="Unassembled WGS sequence"/>
</dbReference>
<name>A0ACB8S9J1_9AGAM</name>
<organism evidence="1 2">
    <name type="scientific">Auriscalpium vulgare</name>
    <dbReference type="NCBI Taxonomy" id="40419"/>
    <lineage>
        <taxon>Eukaryota</taxon>
        <taxon>Fungi</taxon>
        <taxon>Dikarya</taxon>
        <taxon>Basidiomycota</taxon>
        <taxon>Agaricomycotina</taxon>
        <taxon>Agaricomycetes</taxon>
        <taxon>Russulales</taxon>
        <taxon>Auriscalpiaceae</taxon>
        <taxon>Auriscalpium</taxon>
    </lineage>
</organism>
<comment type="caution">
    <text evidence="1">The sequence shown here is derived from an EMBL/GenBank/DDBJ whole genome shotgun (WGS) entry which is preliminary data.</text>
</comment>